<dbReference type="EMBL" id="KV750253">
    <property type="protein sequence ID" value="OCL05570.1"/>
    <property type="molecule type" value="Genomic_DNA"/>
</dbReference>
<sequence length="113" mass="13258">CGNTTETAIANGCIFDIMNYAWTPQICYDQEVIDESLPTTPWKWYRDHNHTDEIPQDINILSQTSPVYTEHSYHMNHCLYTWRLLSRALFEKNRLIVSFISAANYTDHCVELL</sequence>
<dbReference type="InterPro" id="IPR053008">
    <property type="entry name" value="Phomopsin_biosynth_assoc"/>
</dbReference>
<dbReference type="PANTHER" id="PTHR35896:SF3">
    <property type="entry name" value="MAJOR FACILITATOR SUPERFAMILY TRANSPORTER"/>
    <property type="match status" value="1"/>
</dbReference>
<accession>A0A8E2JQ67</accession>
<dbReference type="AlphaFoldDB" id="A0A8E2JQ67"/>
<dbReference type="PANTHER" id="PTHR35896">
    <property type="entry name" value="IG-LIKE DOMAIN-CONTAINING PROTEIN"/>
    <property type="match status" value="1"/>
</dbReference>
<dbReference type="Proteomes" id="UP000250140">
    <property type="component" value="Unassembled WGS sequence"/>
</dbReference>
<keyword evidence="2" id="KW-1185">Reference proteome</keyword>
<evidence type="ECO:0000313" key="1">
    <source>
        <dbReference type="EMBL" id="OCL05570.1"/>
    </source>
</evidence>
<dbReference type="OrthoDB" id="3501153at2759"/>
<feature type="non-terminal residue" evidence="1">
    <location>
        <position position="1"/>
    </location>
</feature>
<gene>
    <name evidence="1" type="ORF">AOQ84DRAFT_267189</name>
</gene>
<protein>
    <submittedName>
        <fullName evidence="1">Uncharacterized protein</fullName>
    </submittedName>
</protein>
<evidence type="ECO:0000313" key="2">
    <source>
        <dbReference type="Proteomes" id="UP000250140"/>
    </source>
</evidence>
<feature type="non-terminal residue" evidence="1">
    <location>
        <position position="113"/>
    </location>
</feature>
<proteinExistence type="predicted"/>
<organism evidence="1 2">
    <name type="scientific">Glonium stellatum</name>
    <dbReference type="NCBI Taxonomy" id="574774"/>
    <lineage>
        <taxon>Eukaryota</taxon>
        <taxon>Fungi</taxon>
        <taxon>Dikarya</taxon>
        <taxon>Ascomycota</taxon>
        <taxon>Pezizomycotina</taxon>
        <taxon>Dothideomycetes</taxon>
        <taxon>Pleosporomycetidae</taxon>
        <taxon>Gloniales</taxon>
        <taxon>Gloniaceae</taxon>
        <taxon>Glonium</taxon>
    </lineage>
</organism>
<reference evidence="1 2" key="1">
    <citation type="journal article" date="2016" name="Nat. Commun.">
        <title>Ectomycorrhizal ecology is imprinted in the genome of the dominant symbiotic fungus Cenococcum geophilum.</title>
        <authorList>
            <consortium name="DOE Joint Genome Institute"/>
            <person name="Peter M."/>
            <person name="Kohler A."/>
            <person name="Ohm R.A."/>
            <person name="Kuo A."/>
            <person name="Krutzmann J."/>
            <person name="Morin E."/>
            <person name="Arend M."/>
            <person name="Barry K.W."/>
            <person name="Binder M."/>
            <person name="Choi C."/>
            <person name="Clum A."/>
            <person name="Copeland A."/>
            <person name="Grisel N."/>
            <person name="Haridas S."/>
            <person name="Kipfer T."/>
            <person name="LaButti K."/>
            <person name="Lindquist E."/>
            <person name="Lipzen A."/>
            <person name="Maire R."/>
            <person name="Meier B."/>
            <person name="Mihaltcheva S."/>
            <person name="Molinier V."/>
            <person name="Murat C."/>
            <person name="Poggeler S."/>
            <person name="Quandt C.A."/>
            <person name="Sperisen C."/>
            <person name="Tritt A."/>
            <person name="Tisserant E."/>
            <person name="Crous P.W."/>
            <person name="Henrissat B."/>
            <person name="Nehls U."/>
            <person name="Egli S."/>
            <person name="Spatafora J.W."/>
            <person name="Grigoriev I.V."/>
            <person name="Martin F.M."/>
        </authorList>
    </citation>
    <scope>NUCLEOTIDE SEQUENCE [LARGE SCALE GENOMIC DNA]</scope>
    <source>
        <strain evidence="1 2">CBS 207.34</strain>
    </source>
</reference>
<name>A0A8E2JQ67_9PEZI</name>